<comment type="similarity">
    <text evidence="1 3">Belongs to the short-chain dehydrogenases/reductases (SDR) family.</text>
</comment>
<dbReference type="Pfam" id="PF00106">
    <property type="entry name" value="adh_short"/>
    <property type="match status" value="1"/>
</dbReference>
<protein>
    <submittedName>
        <fullName evidence="4">SDR family oxidoreductase</fullName>
    </submittedName>
</protein>
<evidence type="ECO:0000256" key="2">
    <source>
        <dbReference type="ARBA" id="ARBA00023002"/>
    </source>
</evidence>
<keyword evidence="5" id="KW-1185">Reference proteome</keyword>
<dbReference type="EMBL" id="BAABGP010000010">
    <property type="protein sequence ID" value="GAA4484127.1"/>
    <property type="molecule type" value="Genomic_DNA"/>
</dbReference>
<dbReference type="PANTHER" id="PTHR24321:SF8">
    <property type="entry name" value="ESTRADIOL 17-BETA-DEHYDROGENASE 8-RELATED"/>
    <property type="match status" value="1"/>
</dbReference>
<organism evidence="4 5">
    <name type="scientific">Microbacterium panaciterrae</name>
    <dbReference type="NCBI Taxonomy" id="985759"/>
    <lineage>
        <taxon>Bacteria</taxon>
        <taxon>Bacillati</taxon>
        <taxon>Actinomycetota</taxon>
        <taxon>Actinomycetes</taxon>
        <taxon>Micrococcales</taxon>
        <taxon>Microbacteriaceae</taxon>
        <taxon>Microbacterium</taxon>
    </lineage>
</organism>
<accession>A0ABP8PC03</accession>
<dbReference type="InterPro" id="IPR036291">
    <property type="entry name" value="NAD(P)-bd_dom_sf"/>
</dbReference>
<dbReference type="InterPro" id="IPR002347">
    <property type="entry name" value="SDR_fam"/>
</dbReference>
<name>A0ABP8PC03_9MICO</name>
<dbReference type="Gene3D" id="3.40.50.720">
    <property type="entry name" value="NAD(P)-binding Rossmann-like Domain"/>
    <property type="match status" value="1"/>
</dbReference>
<gene>
    <name evidence="4" type="ORF">GCM10023171_16640</name>
</gene>
<dbReference type="PROSITE" id="PS00061">
    <property type="entry name" value="ADH_SHORT"/>
    <property type="match status" value="1"/>
</dbReference>
<comment type="caution">
    <text evidence="4">The sequence shown here is derived from an EMBL/GenBank/DDBJ whole genome shotgun (WGS) entry which is preliminary data.</text>
</comment>
<evidence type="ECO:0000313" key="5">
    <source>
        <dbReference type="Proteomes" id="UP001500731"/>
    </source>
</evidence>
<evidence type="ECO:0000256" key="1">
    <source>
        <dbReference type="ARBA" id="ARBA00006484"/>
    </source>
</evidence>
<dbReference type="CDD" id="cd05233">
    <property type="entry name" value="SDR_c"/>
    <property type="match status" value="1"/>
</dbReference>
<dbReference type="RefSeq" id="WP_345186028.1">
    <property type="nucleotide sequence ID" value="NZ_BAABGP010000010.1"/>
</dbReference>
<dbReference type="PRINTS" id="PR00080">
    <property type="entry name" value="SDRFAMILY"/>
</dbReference>
<reference evidence="5" key="1">
    <citation type="journal article" date="2019" name="Int. J. Syst. Evol. Microbiol.">
        <title>The Global Catalogue of Microorganisms (GCM) 10K type strain sequencing project: providing services to taxonomists for standard genome sequencing and annotation.</title>
        <authorList>
            <consortium name="The Broad Institute Genomics Platform"/>
            <consortium name="The Broad Institute Genome Sequencing Center for Infectious Disease"/>
            <person name="Wu L."/>
            <person name="Ma J."/>
        </authorList>
    </citation>
    <scope>NUCLEOTIDE SEQUENCE [LARGE SCALE GENOMIC DNA]</scope>
    <source>
        <strain evidence="5">JCM 17839</strain>
    </source>
</reference>
<dbReference type="PRINTS" id="PR00081">
    <property type="entry name" value="GDHRDH"/>
</dbReference>
<dbReference type="Proteomes" id="UP001500731">
    <property type="component" value="Unassembled WGS sequence"/>
</dbReference>
<proteinExistence type="inferred from homology"/>
<evidence type="ECO:0000313" key="4">
    <source>
        <dbReference type="EMBL" id="GAA4484127.1"/>
    </source>
</evidence>
<dbReference type="PANTHER" id="PTHR24321">
    <property type="entry name" value="DEHYDROGENASES, SHORT CHAIN"/>
    <property type="match status" value="1"/>
</dbReference>
<dbReference type="SUPFAM" id="SSF51735">
    <property type="entry name" value="NAD(P)-binding Rossmann-fold domains"/>
    <property type="match status" value="1"/>
</dbReference>
<evidence type="ECO:0000256" key="3">
    <source>
        <dbReference type="RuleBase" id="RU000363"/>
    </source>
</evidence>
<sequence length="219" mass="22586">MDLGINGRVAVVTGGASGIGQACVTALADEGVSVAIFDRDPRGAAVAADLARKGKSVTSHEVDITDEEKVSSAVADVIAHHRGLDILIGCAGISGPVGVKLAETDAAEFDRVLAINVRGNYLMAKHTMPHLERSEIGTIVMVASDAALVAFEGMAAYSTSKAAVVMLAKSIAVDHPRVRVNALCPGIVDTPMSRADLGRVEHGFEGTGLWSLTLFGGVL</sequence>
<dbReference type="InterPro" id="IPR020904">
    <property type="entry name" value="Sc_DH/Rdtase_CS"/>
</dbReference>
<keyword evidence="2" id="KW-0560">Oxidoreductase</keyword>